<reference evidence="2" key="1">
    <citation type="submission" date="2018-04" db="EMBL/GenBank/DDBJ databases">
        <title>WGS assembly of Panicum hallii.</title>
        <authorList>
            <person name="Lovell J."/>
            <person name="Jenkins J."/>
            <person name="Lowry D."/>
            <person name="Mamidi S."/>
            <person name="Sreedasyam A."/>
            <person name="Weng X."/>
            <person name="Barry K."/>
            <person name="Bonette J."/>
            <person name="Campitelli B."/>
            <person name="Daum C."/>
            <person name="Gordon S."/>
            <person name="Gould B."/>
            <person name="Lipzen A."/>
            <person name="Macqueen A."/>
            <person name="Palacio-Mejia J."/>
            <person name="Plott C."/>
            <person name="Shakirov E."/>
            <person name="Shu S."/>
            <person name="Yoshinaga Y."/>
            <person name="Zane M."/>
            <person name="Rokhsar D."/>
            <person name="Grimwood J."/>
            <person name="Schmutz J."/>
            <person name="Juenger T."/>
        </authorList>
    </citation>
    <scope>NUCLEOTIDE SEQUENCE [LARGE SCALE GENOMIC DNA]</scope>
    <source>
        <strain evidence="2">FIL2</strain>
    </source>
</reference>
<organism evidence="2">
    <name type="scientific">Panicum hallii</name>
    <dbReference type="NCBI Taxonomy" id="206008"/>
    <lineage>
        <taxon>Eukaryota</taxon>
        <taxon>Viridiplantae</taxon>
        <taxon>Streptophyta</taxon>
        <taxon>Embryophyta</taxon>
        <taxon>Tracheophyta</taxon>
        <taxon>Spermatophyta</taxon>
        <taxon>Magnoliopsida</taxon>
        <taxon>Liliopsida</taxon>
        <taxon>Poales</taxon>
        <taxon>Poaceae</taxon>
        <taxon>PACMAD clade</taxon>
        <taxon>Panicoideae</taxon>
        <taxon>Panicodae</taxon>
        <taxon>Paniceae</taxon>
        <taxon>Panicinae</taxon>
        <taxon>Panicum</taxon>
        <taxon>Panicum sect. Panicum</taxon>
    </lineage>
</organism>
<name>A0A2T8IE62_9POAL</name>
<dbReference type="AlphaFoldDB" id="A0A2T8IE62"/>
<sequence>MIRFTMCLFLFSFLLCFFVKFILRFNLSQSFLFELGPWRTMMETTKARSPNLIWHLSLEYIPLFLSLASLVKGICWTAYALIKFDLYITGSNYNQQVKFQSLFTSVRSTVSLERQH</sequence>
<evidence type="ECO:0000313" key="2">
    <source>
        <dbReference type="EMBL" id="PVH35965.1"/>
    </source>
</evidence>
<dbReference type="Proteomes" id="UP000243499">
    <property type="component" value="Chromosome 7"/>
</dbReference>
<accession>A0A2T8IE62</accession>
<keyword evidence="1" id="KW-1133">Transmembrane helix</keyword>
<dbReference type="Gramene" id="PVH35965">
    <property type="protein sequence ID" value="PVH35965"/>
    <property type="gene ID" value="PAHAL_7G323400"/>
</dbReference>
<keyword evidence="1" id="KW-0472">Membrane</keyword>
<feature type="transmembrane region" description="Helical" evidence="1">
    <location>
        <begin position="60"/>
        <end position="82"/>
    </location>
</feature>
<dbReference type="EMBL" id="CM008052">
    <property type="protein sequence ID" value="PVH35965.1"/>
    <property type="molecule type" value="Genomic_DNA"/>
</dbReference>
<proteinExistence type="predicted"/>
<protein>
    <submittedName>
        <fullName evidence="2">Uncharacterized protein</fullName>
    </submittedName>
</protein>
<keyword evidence="1" id="KW-0812">Transmembrane</keyword>
<evidence type="ECO:0000256" key="1">
    <source>
        <dbReference type="SAM" id="Phobius"/>
    </source>
</evidence>
<gene>
    <name evidence="2" type="ORF">PAHAL_7G323400</name>
</gene>